<dbReference type="Proteomes" id="UP001150062">
    <property type="component" value="Unassembled WGS sequence"/>
</dbReference>
<protein>
    <submittedName>
        <fullName evidence="1">Uncharacterized protein</fullName>
    </submittedName>
</protein>
<proteinExistence type="predicted"/>
<name>A0ABQ8Y8P5_9EUKA</name>
<organism evidence="1 2">
    <name type="scientific">Anaeramoeba flamelloides</name>
    <dbReference type="NCBI Taxonomy" id="1746091"/>
    <lineage>
        <taxon>Eukaryota</taxon>
        <taxon>Metamonada</taxon>
        <taxon>Anaeramoebidae</taxon>
        <taxon>Anaeramoeba</taxon>
    </lineage>
</organism>
<dbReference type="EMBL" id="JAOAOG010000195">
    <property type="protein sequence ID" value="KAJ6241181.1"/>
    <property type="molecule type" value="Genomic_DNA"/>
</dbReference>
<gene>
    <name evidence="1" type="ORF">M0813_23372</name>
</gene>
<accession>A0ABQ8Y8P5</accession>
<evidence type="ECO:0000313" key="2">
    <source>
        <dbReference type="Proteomes" id="UP001150062"/>
    </source>
</evidence>
<evidence type="ECO:0000313" key="1">
    <source>
        <dbReference type="EMBL" id="KAJ6241181.1"/>
    </source>
</evidence>
<keyword evidence="2" id="KW-1185">Reference proteome</keyword>
<reference evidence="1" key="1">
    <citation type="submission" date="2022-08" db="EMBL/GenBank/DDBJ databases">
        <title>Novel sulfate-reducing endosymbionts in the free-living metamonad Anaeramoeba.</title>
        <authorList>
            <person name="Jerlstrom-Hultqvist J."/>
            <person name="Cepicka I."/>
            <person name="Gallot-Lavallee L."/>
            <person name="Salas-Leiva D."/>
            <person name="Curtis B.A."/>
            <person name="Zahonova K."/>
            <person name="Pipaliya S."/>
            <person name="Dacks J."/>
            <person name="Roger A.J."/>
        </authorList>
    </citation>
    <scope>NUCLEOTIDE SEQUENCE</scope>
    <source>
        <strain evidence="1">Schooner1</strain>
    </source>
</reference>
<comment type="caution">
    <text evidence="1">The sequence shown here is derived from an EMBL/GenBank/DDBJ whole genome shotgun (WGS) entry which is preliminary data.</text>
</comment>
<sequence length="190" mass="21880">MPSTDIFHIEIQKVEGKTVTAHVKVIYQNQVIPVKPNFAFQILLELFQKCSKGYIWNSFGENYEFDSNEGKKMAETHPMKETYERMNGFIYGRRINITKEEYQLIKSGQSNERISTYGFSEGQYYKMSPSNEQSYIDEAQELIESVTLENASETKSGYPEGDLVLTVSDSNLLHHVRTGSSWPSTIYDMN</sequence>